<dbReference type="OrthoDB" id="9806704at2"/>
<dbReference type="CDD" id="cd07302">
    <property type="entry name" value="CHD"/>
    <property type="match status" value="1"/>
</dbReference>
<evidence type="ECO:0000313" key="9">
    <source>
        <dbReference type="EMBL" id="CUT04797.1"/>
    </source>
</evidence>
<dbReference type="SMART" id="SM01080">
    <property type="entry name" value="CHASE2"/>
    <property type="match status" value="1"/>
</dbReference>
<keyword evidence="5 7" id="KW-1133">Transmembrane helix</keyword>
<evidence type="ECO:0000256" key="3">
    <source>
        <dbReference type="ARBA" id="ARBA00022475"/>
    </source>
</evidence>
<dbReference type="Gene3D" id="3.30.70.1230">
    <property type="entry name" value="Nucleotide cyclase"/>
    <property type="match status" value="1"/>
</dbReference>
<dbReference type="Pfam" id="PF05226">
    <property type="entry name" value="CHASE2"/>
    <property type="match status" value="1"/>
</dbReference>
<evidence type="ECO:0000259" key="8">
    <source>
        <dbReference type="PROSITE" id="PS50125"/>
    </source>
</evidence>
<evidence type="ECO:0000256" key="7">
    <source>
        <dbReference type="SAM" id="Phobius"/>
    </source>
</evidence>
<sequence length="667" mass="75355">MDKKVKYEVLKISLLVAFLSAIISFITAEYISTLKGVELRTIDLRFNYRGSVFNFADSSDIVIVAIDESSLDRAPHRWPWPRSYYAKLLRNLKKAGAKIVAFDINFDSPDRNPENDAEFRRAVEEVGNVVLAGREVKGAALKGKIIEAKNFLRNIFIGTMGSHPGIVEVLRDYDGVCRRYVPVFSAGDTVFPSFGLAILLLYYGLTIDSVYDLPPRHPFENGFFKIGNLKIPKFDDKTWLINFAGPAGTFKYISLIDVLDDEDFKTKDELIYGDINTFDNPEFGLLHDKVFKDKIVIVGSAIPEFKGELGDLLPSPFVKDESNLMYGVEIHANAVATILEQKFIVKISGFASFLIIFVISLLSFALAVGVRHLKIRPEFLTEIFGVLSLVLLFALWSFVVIISFNNNFLLPVVSPVLGGAIAYIGSIVYQYLTERKQKKLIKTIFGYYVHPSVVNQLVSNPELVRLGGEKREMTVLFSDLWNFTTISEAYPPEFIFNLLNEYFDSMTKVVFKYGGTLDKYIGDAIVAFWGAPIYYEDHALRACLCALKMQFELEKLRIRWEKEGKPLLHMRIGINTGEMIVGNIGGYGRFNYTVIGDSVNLGARLEAINKEFGTSIIISEYTYEKVKGFFKVREIGEITVKGKTKPVKIYELLDVLLSEKKLVKVME</sequence>
<evidence type="ECO:0000256" key="1">
    <source>
        <dbReference type="ARBA" id="ARBA00004196"/>
    </source>
</evidence>
<keyword evidence="6 7" id="KW-0472">Membrane</keyword>
<dbReference type="GO" id="GO:0006171">
    <property type="term" value="P:cAMP biosynthetic process"/>
    <property type="evidence" value="ECO:0007669"/>
    <property type="project" value="TreeGrafter"/>
</dbReference>
<keyword evidence="3" id="KW-1003">Cell membrane</keyword>
<evidence type="ECO:0000256" key="2">
    <source>
        <dbReference type="ARBA" id="ARBA00005381"/>
    </source>
</evidence>
<keyword evidence="10" id="KW-1185">Reference proteome</keyword>
<comment type="subcellular location">
    <subcellularLocation>
        <location evidence="1">Cell envelope</location>
    </subcellularLocation>
</comment>
<dbReference type="RefSeq" id="WP_072150857.1">
    <property type="nucleotide sequence ID" value="NZ_CZVU01000101.1"/>
</dbReference>
<dbReference type="SMART" id="SM00044">
    <property type="entry name" value="CYCc"/>
    <property type="match status" value="1"/>
</dbReference>
<dbReference type="InterPro" id="IPR007890">
    <property type="entry name" value="CHASE2"/>
</dbReference>
<feature type="domain" description="Guanylate cyclase" evidence="8">
    <location>
        <begin position="474"/>
        <end position="606"/>
    </location>
</feature>
<feature type="transmembrane region" description="Helical" evidence="7">
    <location>
        <begin position="347"/>
        <end position="367"/>
    </location>
</feature>
<evidence type="ECO:0000256" key="5">
    <source>
        <dbReference type="ARBA" id="ARBA00022989"/>
    </source>
</evidence>
<dbReference type="Proteomes" id="UP000243065">
    <property type="component" value="Unassembled WGS sequence"/>
</dbReference>
<dbReference type="InterPro" id="IPR050697">
    <property type="entry name" value="Adenylyl/Guanylyl_Cyclase_3/4"/>
</dbReference>
<reference evidence="9 10" key="1">
    <citation type="submission" date="2015-11" db="EMBL/GenBank/DDBJ databases">
        <authorList>
            <person name="Varghese N."/>
        </authorList>
    </citation>
    <scope>NUCLEOTIDE SEQUENCE [LARGE SCALE GENOMIC DNA]</scope>
    <source>
        <strain evidence="9 10">JGI-24</strain>
    </source>
</reference>
<dbReference type="Pfam" id="PF00211">
    <property type="entry name" value="Guanylate_cyc"/>
    <property type="match status" value="1"/>
</dbReference>
<feature type="transmembrane region" description="Helical" evidence="7">
    <location>
        <begin position="408"/>
        <end position="432"/>
    </location>
</feature>
<gene>
    <name evidence="9" type="ORF">JGI24_01563</name>
</gene>
<evidence type="ECO:0000256" key="6">
    <source>
        <dbReference type="ARBA" id="ARBA00023136"/>
    </source>
</evidence>
<feature type="transmembrane region" description="Helical" evidence="7">
    <location>
        <begin position="379"/>
        <end position="402"/>
    </location>
</feature>
<dbReference type="GO" id="GO:0035556">
    <property type="term" value="P:intracellular signal transduction"/>
    <property type="evidence" value="ECO:0007669"/>
    <property type="project" value="InterPro"/>
</dbReference>
<dbReference type="PANTHER" id="PTHR43081:SF1">
    <property type="entry name" value="ADENYLATE CYCLASE, TERMINAL-DIFFERENTIATION SPECIFIC"/>
    <property type="match status" value="1"/>
</dbReference>
<dbReference type="InterPro" id="IPR029787">
    <property type="entry name" value="Nucleotide_cyclase"/>
</dbReference>
<dbReference type="PANTHER" id="PTHR43081">
    <property type="entry name" value="ADENYLATE CYCLASE, TERMINAL-DIFFERENTIATION SPECIFIC-RELATED"/>
    <property type="match status" value="1"/>
</dbReference>
<keyword evidence="4 7" id="KW-0812">Transmembrane</keyword>
<comment type="similarity">
    <text evidence="2">Belongs to the adenylyl cyclase class-3 family.</text>
</comment>
<dbReference type="PROSITE" id="PS50125">
    <property type="entry name" value="GUANYLATE_CYCLASE_2"/>
    <property type="match status" value="1"/>
</dbReference>
<protein>
    <submittedName>
        <fullName evidence="9">Adenylate cyclase</fullName>
    </submittedName>
</protein>
<dbReference type="SUPFAM" id="SSF55073">
    <property type="entry name" value="Nucleotide cyclase"/>
    <property type="match status" value="1"/>
</dbReference>
<dbReference type="AlphaFoldDB" id="A0A656D9Q1"/>
<dbReference type="GO" id="GO:0030313">
    <property type="term" value="C:cell envelope"/>
    <property type="evidence" value="ECO:0007669"/>
    <property type="project" value="UniProtKB-SubCell"/>
</dbReference>
<evidence type="ECO:0000313" key="10">
    <source>
        <dbReference type="Proteomes" id="UP000243065"/>
    </source>
</evidence>
<dbReference type="InterPro" id="IPR001054">
    <property type="entry name" value="A/G_cyclase"/>
</dbReference>
<name>A0A656D9Q1_KRYT1</name>
<accession>A0A656D9Q1</accession>
<feature type="transmembrane region" description="Helical" evidence="7">
    <location>
        <begin position="12"/>
        <end position="31"/>
    </location>
</feature>
<evidence type="ECO:0000256" key="4">
    <source>
        <dbReference type="ARBA" id="ARBA00022692"/>
    </source>
</evidence>
<organism evidence="9 10">
    <name type="scientific">Kryptobacter tengchongensis</name>
    <dbReference type="NCBI Taxonomy" id="1643429"/>
    <lineage>
        <taxon>Bacteria</taxon>
        <taxon>Pseudomonadati</taxon>
        <taxon>Candidatus Kryptoniota</taxon>
        <taxon>Candidatus Kryptobacter</taxon>
    </lineage>
</organism>
<dbReference type="EMBL" id="CZVU01000101">
    <property type="protein sequence ID" value="CUT04797.1"/>
    <property type="molecule type" value="Genomic_DNA"/>
</dbReference>
<dbReference type="FunFam" id="3.30.70.1230:FF:000016">
    <property type="entry name" value="Adenylate/guanylate cyclase domain-containing protein"/>
    <property type="match status" value="1"/>
</dbReference>
<dbReference type="GO" id="GO:0004016">
    <property type="term" value="F:adenylate cyclase activity"/>
    <property type="evidence" value="ECO:0007669"/>
    <property type="project" value="UniProtKB-ARBA"/>
</dbReference>
<proteinExistence type="inferred from homology"/>